<comment type="cofactor">
    <cofactor evidence="8">
        <name>heme</name>
        <dbReference type="ChEBI" id="CHEBI:30413"/>
    </cofactor>
    <text evidence="8">Binds 2 heme groups.</text>
</comment>
<keyword evidence="5" id="KW-0574">Periplasm</keyword>
<evidence type="ECO:0000313" key="12">
    <source>
        <dbReference type="Proteomes" id="UP000031672"/>
    </source>
</evidence>
<keyword evidence="4" id="KW-0732">Signal</keyword>
<dbReference type="GO" id="GO:0046872">
    <property type="term" value="F:metal ion binding"/>
    <property type="evidence" value="ECO:0007669"/>
    <property type="project" value="UniProtKB-KW"/>
</dbReference>
<dbReference type="GO" id="GO:0004130">
    <property type="term" value="F:cytochrome-c peroxidase activity"/>
    <property type="evidence" value="ECO:0007669"/>
    <property type="project" value="TreeGrafter"/>
</dbReference>
<dbReference type="InterPro" id="IPR051395">
    <property type="entry name" value="Cytochrome_c_Peroxidase/MauG"/>
</dbReference>
<evidence type="ECO:0000256" key="5">
    <source>
        <dbReference type="ARBA" id="ARBA00022764"/>
    </source>
</evidence>
<evidence type="ECO:0000313" key="11">
    <source>
        <dbReference type="EMBL" id="KII82022.1"/>
    </source>
</evidence>
<dbReference type="PIRSF" id="PIRSF000294">
    <property type="entry name" value="Cytochrome-c_peroxidase"/>
    <property type="match status" value="1"/>
</dbReference>
<keyword evidence="2 8" id="KW-0349">Heme</keyword>
<evidence type="ECO:0000256" key="4">
    <source>
        <dbReference type="ARBA" id="ARBA00022729"/>
    </source>
</evidence>
<dbReference type="Pfam" id="PF03150">
    <property type="entry name" value="CCP_MauG"/>
    <property type="match status" value="1"/>
</dbReference>
<evidence type="ECO:0000256" key="8">
    <source>
        <dbReference type="PIRSR" id="PIRSR000294-1"/>
    </source>
</evidence>
<dbReference type="PANTHER" id="PTHR30600:SF7">
    <property type="entry name" value="CYTOCHROME C PEROXIDASE-RELATED"/>
    <property type="match status" value="1"/>
</dbReference>
<evidence type="ECO:0000256" key="6">
    <source>
        <dbReference type="ARBA" id="ARBA00023002"/>
    </source>
</evidence>
<dbReference type="GO" id="GO:0042597">
    <property type="term" value="C:periplasmic space"/>
    <property type="evidence" value="ECO:0007669"/>
    <property type="project" value="UniProtKB-SubCell"/>
</dbReference>
<feature type="binding site" description="axial binding residue" evidence="9">
    <location>
        <position position="216"/>
    </location>
    <ligand>
        <name>heme c</name>
        <dbReference type="ChEBI" id="CHEBI:61717"/>
        <label>2</label>
    </ligand>
    <ligandPart>
        <name>Fe</name>
        <dbReference type="ChEBI" id="CHEBI:18248"/>
    </ligandPart>
</feature>
<dbReference type="Proteomes" id="UP000031672">
    <property type="component" value="Unassembled WGS sequence"/>
</dbReference>
<dbReference type="SUPFAM" id="SSF46626">
    <property type="entry name" value="Cytochrome c"/>
    <property type="match status" value="2"/>
</dbReference>
<accession>A0A0C2K0V0</accession>
<dbReference type="AlphaFoldDB" id="A0A0C2K0V0"/>
<organism evidence="11 12">
    <name type="scientific">Vibrio renipiscarius</name>
    <dbReference type="NCBI Taxonomy" id="1461322"/>
    <lineage>
        <taxon>Bacteria</taxon>
        <taxon>Pseudomonadati</taxon>
        <taxon>Pseudomonadota</taxon>
        <taxon>Gammaproteobacteria</taxon>
        <taxon>Vibrionales</taxon>
        <taxon>Vibrionaceae</taxon>
        <taxon>Vibrio</taxon>
    </lineage>
</organism>
<comment type="PTM">
    <text evidence="8">Binds 2 heme groups per subunit.</text>
</comment>
<sequence>MRFETWIVALFICSPLTMAQEQHASDTPQFDSLLLVEPIPQYVEINRDIAKLGWVLFNDPNLSSNQAISCQSCHDLTTNGAETTRVSTGVNGIGLRNSLTVFNSSLNYRFFWDGRSNTLEDQINGPITNPLEMDSDWPQVERYVSRSAQYQQLFLSANDLTISSDNIRLALAEFMRSLQTPNSTFDLFLQGDEFALSEQEKRGWDTFQSIGCVQCHQGPNIGGNMMQKFGYFSEINILQDTGKHLVTEEDQDKFYFRVASLRNVAQTAPYFHDGRTPTLEAAIRIMAKGQLGIAMENDTVADIEAFLRTLSAPRPAILEEFENE</sequence>
<dbReference type="PROSITE" id="PS51007">
    <property type="entry name" value="CYTC"/>
    <property type="match status" value="2"/>
</dbReference>
<keyword evidence="6" id="KW-0560">Oxidoreductase</keyword>
<dbReference type="InterPro" id="IPR004852">
    <property type="entry name" value="Di-haem_cyt_c_peroxidsae"/>
</dbReference>
<dbReference type="STRING" id="1461322.OJ16_02220"/>
<keyword evidence="12" id="KW-1185">Reference proteome</keyword>
<dbReference type="RefSeq" id="WP_040986912.1">
    <property type="nucleotide sequence ID" value="NZ_JTKH01000003.1"/>
</dbReference>
<dbReference type="PANTHER" id="PTHR30600">
    <property type="entry name" value="CYTOCHROME C PEROXIDASE-RELATED"/>
    <property type="match status" value="1"/>
</dbReference>
<evidence type="ECO:0000256" key="2">
    <source>
        <dbReference type="ARBA" id="ARBA00022617"/>
    </source>
</evidence>
<feature type="binding site" description="covalent" evidence="8">
    <location>
        <position position="215"/>
    </location>
    <ligand>
        <name>heme c</name>
        <dbReference type="ChEBI" id="CHEBI:61717"/>
        <label>2</label>
    </ligand>
</feature>
<feature type="domain" description="Cytochrome c" evidence="10">
    <location>
        <begin position="48"/>
        <end position="148"/>
    </location>
</feature>
<dbReference type="EMBL" id="JTKH01000003">
    <property type="protein sequence ID" value="KII82022.1"/>
    <property type="molecule type" value="Genomic_DNA"/>
</dbReference>
<dbReference type="GO" id="GO:0020037">
    <property type="term" value="F:heme binding"/>
    <property type="evidence" value="ECO:0007669"/>
    <property type="project" value="InterPro"/>
</dbReference>
<comment type="caution">
    <text evidence="11">The sequence shown here is derived from an EMBL/GenBank/DDBJ whole genome shotgun (WGS) entry which is preliminary data.</text>
</comment>
<gene>
    <name evidence="11" type="ORF">OJ16_02220</name>
</gene>
<feature type="binding site" description="covalent" evidence="8">
    <location>
        <position position="70"/>
    </location>
    <ligand>
        <name>heme c</name>
        <dbReference type="ChEBI" id="CHEBI:61717"/>
        <label>1</label>
    </ligand>
</feature>
<feature type="binding site" description="covalent" evidence="8">
    <location>
        <position position="73"/>
    </location>
    <ligand>
        <name>heme c</name>
        <dbReference type="ChEBI" id="CHEBI:61717"/>
        <label>1</label>
    </ligand>
</feature>
<dbReference type="OrthoDB" id="9805202at2"/>
<dbReference type="Gene3D" id="1.10.760.10">
    <property type="entry name" value="Cytochrome c-like domain"/>
    <property type="match status" value="2"/>
</dbReference>
<dbReference type="InterPro" id="IPR009056">
    <property type="entry name" value="Cyt_c-like_dom"/>
</dbReference>
<evidence type="ECO:0000256" key="7">
    <source>
        <dbReference type="ARBA" id="ARBA00023004"/>
    </source>
</evidence>
<feature type="binding site" description="axial binding residue" evidence="9">
    <location>
        <position position="74"/>
    </location>
    <ligand>
        <name>heme c</name>
        <dbReference type="ChEBI" id="CHEBI:61717"/>
        <label>1</label>
    </ligand>
    <ligandPart>
        <name>Fe</name>
        <dbReference type="ChEBI" id="CHEBI:18248"/>
    </ligandPart>
</feature>
<evidence type="ECO:0000256" key="3">
    <source>
        <dbReference type="ARBA" id="ARBA00022723"/>
    </source>
</evidence>
<evidence type="ECO:0000256" key="1">
    <source>
        <dbReference type="ARBA" id="ARBA00004418"/>
    </source>
</evidence>
<keyword evidence="7 9" id="KW-0408">Iron</keyword>
<feature type="domain" description="Cytochrome c" evidence="10">
    <location>
        <begin position="198"/>
        <end position="311"/>
    </location>
</feature>
<protein>
    <submittedName>
        <fullName evidence="11">Cytochrome B6</fullName>
    </submittedName>
</protein>
<dbReference type="InterPro" id="IPR036909">
    <property type="entry name" value="Cyt_c-like_dom_sf"/>
</dbReference>
<name>A0A0C2K0V0_9VIBR</name>
<reference evidence="11 12" key="1">
    <citation type="submission" date="2014-11" db="EMBL/GenBank/DDBJ databases">
        <title>Draft Genome Sequence of Vibrio piscirenalis strains CECT 8603T and CECT 8604, two marine Gammaproteobacterium isolated from cultured gilthead sea bream (Sparus aurata).</title>
        <authorList>
            <person name="Arahal D.R."/>
            <person name="Rodrigo-Torres L."/>
            <person name="Lucena T."/>
            <person name="Pujalte M.J."/>
        </authorList>
    </citation>
    <scope>NUCLEOTIDE SEQUENCE [LARGE SCALE GENOMIC DNA]</scope>
    <source>
        <strain evidence="11 12">DCR 1-4-2</strain>
    </source>
</reference>
<keyword evidence="3 9" id="KW-0479">Metal-binding</keyword>
<dbReference type="InterPro" id="IPR026259">
    <property type="entry name" value="MauG/Cytc_peroxidase"/>
</dbReference>
<comment type="subcellular location">
    <subcellularLocation>
        <location evidence="1">Periplasm</location>
    </subcellularLocation>
</comment>
<feature type="binding site" description="covalent" evidence="8">
    <location>
        <position position="212"/>
    </location>
    <ligand>
        <name>heme c</name>
        <dbReference type="ChEBI" id="CHEBI:61717"/>
        <label>2</label>
    </ligand>
</feature>
<dbReference type="GO" id="GO:0009055">
    <property type="term" value="F:electron transfer activity"/>
    <property type="evidence" value="ECO:0007669"/>
    <property type="project" value="InterPro"/>
</dbReference>
<evidence type="ECO:0000256" key="9">
    <source>
        <dbReference type="PIRSR" id="PIRSR000294-2"/>
    </source>
</evidence>
<feature type="binding site" description="axial binding residue" evidence="9">
    <location>
        <position position="286"/>
    </location>
    <ligand>
        <name>heme c</name>
        <dbReference type="ChEBI" id="CHEBI:61717"/>
        <label>2</label>
    </ligand>
    <ligandPart>
        <name>Fe</name>
        <dbReference type="ChEBI" id="CHEBI:18248"/>
    </ligandPart>
</feature>
<accession>A0A0C2P6I1</accession>
<evidence type="ECO:0000259" key="10">
    <source>
        <dbReference type="PROSITE" id="PS51007"/>
    </source>
</evidence>
<proteinExistence type="predicted"/>